<feature type="transmembrane region" description="Helical" evidence="1">
    <location>
        <begin position="12"/>
        <end position="41"/>
    </location>
</feature>
<name>A0A935C9R3_9BACT</name>
<proteinExistence type="predicted"/>
<comment type="caution">
    <text evidence="2">The sequence shown here is derived from an EMBL/GenBank/DDBJ whole genome shotgun (WGS) entry which is preliminary data.</text>
</comment>
<evidence type="ECO:0000256" key="1">
    <source>
        <dbReference type="SAM" id="Phobius"/>
    </source>
</evidence>
<sequence>MIGFCAFILNLPILLIAIYSGIYLIAILSITITLSVIAPFFDTPSLSKSGQLIYYAPLLLAEKEKNNLIIIHGGTLFDYYFVINKDLNGRQRTNFIIKNYLEGILKLIEAYEGKANDSIKIKGTSYILNERTAKKIGFRTVRTDPIQKVILIYNYVNLTISYSIAKAKLSFPNLKEIKTFEADLNDLIEHKEFLIDFHNRITPDNT</sequence>
<dbReference type="RefSeq" id="WP_201431864.1">
    <property type="nucleotide sequence ID" value="NZ_JAEQBW010000006.1"/>
</dbReference>
<keyword evidence="3" id="KW-1185">Reference proteome</keyword>
<dbReference type="EMBL" id="JAEQBW010000006">
    <property type="protein sequence ID" value="MBK6266185.1"/>
    <property type="molecule type" value="Genomic_DNA"/>
</dbReference>
<organism evidence="2 3">
    <name type="scientific">Marivirga aurantiaca</name>
    <dbReference type="NCBI Taxonomy" id="2802615"/>
    <lineage>
        <taxon>Bacteria</taxon>
        <taxon>Pseudomonadati</taxon>
        <taxon>Bacteroidota</taxon>
        <taxon>Cytophagia</taxon>
        <taxon>Cytophagales</taxon>
        <taxon>Marivirgaceae</taxon>
        <taxon>Marivirga</taxon>
    </lineage>
</organism>
<keyword evidence="1" id="KW-1133">Transmembrane helix</keyword>
<evidence type="ECO:0000313" key="2">
    <source>
        <dbReference type="EMBL" id="MBK6266185.1"/>
    </source>
</evidence>
<evidence type="ECO:0000313" key="3">
    <source>
        <dbReference type="Proteomes" id="UP000611723"/>
    </source>
</evidence>
<dbReference type="AlphaFoldDB" id="A0A935C9R3"/>
<dbReference type="Proteomes" id="UP000611723">
    <property type="component" value="Unassembled WGS sequence"/>
</dbReference>
<keyword evidence="1" id="KW-0812">Transmembrane</keyword>
<protein>
    <submittedName>
        <fullName evidence="2">Uncharacterized protein</fullName>
    </submittedName>
</protein>
<reference evidence="2" key="1">
    <citation type="submission" date="2021-01" db="EMBL/GenBank/DDBJ databases">
        <title>Marivirga aurantiaca sp. nov., isolated from intertidal surface sediments.</title>
        <authorList>
            <person name="Zhang M."/>
        </authorList>
    </citation>
    <scope>NUCLEOTIDE SEQUENCE</scope>
    <source>
        <strain evidence="2">S37H4</strain>
    </source>
</reference>
<accession>A0A935C9R3</accession>
<keyword evidence="1" id="KW-0472">Membrane</keyword>
<gene>
    <name evidence="2" type="ORF">JKA74_14160</name>
</gene>